<dbReference type="Gene3D" id="1.10.630.10">
    <property type="entry name" value="Cytochrome P450"/>
    <property type="match status" value="1"/>
</dbReference>
<dbReference type="Gene3D" id="2.120.10.80">
    <property type="entry name" value="Kelch-type beta propeller"/>
    <property type="match status" value="1"/>
</dbReference>
<dbReference type="GO" id="GO:0020037">
    <property type="term" value="F:heme binding"/>
    <property type="evidence" value="ECO:0007669"/>
    <property type="project" value="InterPro"/>
</dbReference>
<dbReference type="GO" id="GO:0005506">
    <property type="term" value="F:iron ion binding"/>
    <property type="evidence" value="ECO:0007669"/>
    <property type="project" value="InterPro"/>
</dbReference>
<dbReference type="PANTHER" id="PTHR47955">
    <property type="entry name" value="CYTOCHROME P450 FAMILY 71 PROTEIN"/>
    <property type="match status" value="1"/>
</dbReference>
<evidence type="ECO:0000256" key="2">
    <source>
        <dbReference type="ARBA" id="ARBA00022723"/>
    </source>
</evidence>
<keyword evidence="5" id="KW-1185">Reference proteome</keyword>
<dbReference type="SUPFAM" id="SSF117281">
    <property type="entry name" value="Kelch motif"/>
    <property type="match status" value="1"/>
</dbReference>
<dbReference type="Proteomes" id="UP000607653">
    <property type="component" value="Unassembled WGS sequence"/>
</dbReference>
<dbReference type="EMBL" id="DUZY01000002">
    <property type="protein sequence ID" value="DAD28665.1"/>
    <property type="molecule type" value="Genomic_DNA"/>
</dbReference>
<keyword evidence="3" id="KW-0408">Iron</keyword>
<reference evidence="4 5" key="1">
    <citation type="journal article" date="2020" name="Mol. Biol. Evol.">
        <title>Distinct Expression and Methylation Patterns for Genes with Different Fates following a Single Whole-Genome Duplication in Flowering Plants.</title>
        <authorList>
            <person name="Shi T."/>
            <person name="Rahmani R.S."/>
            <person name="Gugger P.F."/>
            <person name="Wang M."/>
            <person name="Li H."/>
            <person name="Zhang Y."/>
            <person name="Li Z."/>
            <person name="Wang Q."/>
            <person name="Van de Peer Y."/>
            <person name="Marchal K."/>
            <person name="Chen J."/>
        </authorList>
    </citation>
    <scope>NUCLEOTIDE SEQUENCE [LARGE SCALE GENOMIC DNA]</scope>
    <source>
        <tissue evidence="4">Leaf</tissue>
    </source>
</reference>
<sequence length="234" mass="26308">MYDLNSRRWEMCQSMPAILKGSAATTWLSVAVSNERLLVLEKTSGAVCMFDPETRTWEGPFDLRRLGPSVFYYVIASCSEDRVILVGLMGEALVLTTSSKALGYGKWTARARRLIAKPSEGCQEKWFSCRTRRKQVNLPPSSWKLPVIGNLQQLGMLPHRTLQSFARRHGLLMLIHLGSQPNLVVSSAEVAQLIMKTHDLIFSSRPKSSIADRLFYSSVDIGFFSLWRILAPDA</sequence>
<evidence type="ECO:0000256" key="3">
    <source>
        <dbReference type="ARBA" id="ARBA00023004"/>
    </source>
</evidence>
<dbReference type="GO" id="GO:0004497">
    <property type="term" value="F:monooxygenase activity"/>
    <property type="evidence" value="ECO:0007669"/>
    <property type="project" value="InterPro"/>
</dbReference>
<evidence type="ECO:0000313" key="4">
    <source>
        <dbReference type="EMBL" id="DAD28665.1"/>
    </source>
</evidence>
<comment type="similarity">
    <text evidence="1">Belongs to the cytochrome P450 family.</text>
</comment>
<dbReference type="InterPro" id="IPR036396">
    <property type="entry name" value="Cyt_P450_sf"/>
</dbReference>
<proteinExistence type="inferred from homology"/>
<dbReference type="GO" id="GO:0016705">
    <property type="term" value="F:oxidoreductase activity, acting on paired donors, with incorporation or reduction of molecular oxygen"/>
    <property type="evidence" value="ECO:0007669"/>
    <property type="project" value="InterPro"/>
</dbReference>
<dbReference type="PANTHER" id="PTHR47955:SF15">
    <property type="entry name" value="CYTOCHROME P450 71A2-LIKE"/>
    <property type="match status" value="1"/>
</dbReference>
<keyword evidence="2" id="KW-0479">Metal-binding</keyword>
<dbReference type="InterPro" id="IPR015915">
    <property type="entry name" value="Kelch-typ_b-propeller"/>
</dbReference>
<comment type="caution">
    <text evidence="4">The sequence shown here is derived from an EMBL/GenBank/DDBJ whole genome shotgun (WGS) entry which is preliminary data.</text>
</comment>
<dbReference type="InterPro" id="IPR001128">
    <property type="entry name" value="Cyt_P450"/>
</dbReference>
<dbReference type="SUPFAM" id="SSF48264">
    <property type="entry name" value="Cytochrome P450"/>
    <property type="match status" value="1"/>
</dbReference>
<gene>
    <name evidence="4" type="ORF">HUJ06_030133</name>
</gene>
<name>A0A822YCD9_NELNU</name>
<organism evidence="4 5">
    <name type="scientific">Nelumbo nucifera</name>
    <name type="common">Sacred lotus</name>
    <dbReference type="NCBI Taxonomy" id="4432"/>
    <lineage>
        <taxon>Eukaryota</taxon>
        <taxon>Viridiplantae</taxon>
        <taxon>Streptophyta</taxon>
        <taxon>Embryophyta</taxon>
        <taxon>Tracheophyta</taxon>
        <taxon>Spermatophyta</taxon>
        <taxon>Magnoliopsida</taxon>
        <taxon>Proteales</taxon>
        <taxon>Nelumbonaceae</taxon>
        <taxon>Nelumbo</taxon>
    </lineage>
</organism>
<evidence type="ECO:0000256" key="1">
    <source>
        <dbReference type="ARBA" id="ARBA00010617"/>
    </source>
</evidence>
<evidence type="ECO:0000313" key="5">
    <source>
        <dbReference type="Proteomes" id="UP000607653"/>
    </source>
</evidence>
<accession>A0A822YCD9</accession>
<protein>
    <submittedName>
        <fullName evidence="4">Uncharacterized protein</fullName>
    </submittedName>
</protein>
<dbReference type="Pfam" id="PF00067">
    <property type="entry name" value="p450"/>
    <property type="match status" value="1"/>
</dbReference>
<dbReference type="AlphaFoldDB" id="A0A822YCD9"/>